<sequence>MTTDATNRQKDAEAELREVELFVSKALRFGVLVSAVIILFGLIRFIHTGEGGYPGHSYPTNIKEFFAGALQLKPFAIIQSGLFCLILTPVLRVGVSILVFLKEKDWLYVGISSLVFLILLSSLLFGK</sequence>
<accession>A0A1H8XA80</accession>
<proteinExistence type="predicted"/>
<protein>
    <submittedName>
        <fullName evidence="2">Uncharacterized membrane protein</fullName>
    </submittedName>
</protein>
<evidence type="ECO:0000313" key="2">
    <source>
        <dbReference type="EMBL" id="SEP36627.1"/>
    </source>
</evidence>
<gene>
    <name evidence="2" type="ORF">SAMN04490178_12157</name>
</gene>
<dbReference type="Proteomes" id="UP000198847">
    <property type="component" value="Unassembled WGS sequence"/>
</dbReference>
<keyword evidence="1" id="KW-0812">Transmembrane</keyword>
<feature type="transmembrane region" description="Helical" evidence="1">
    <location>
        <begin position="107"/>
        <end position="126"/>
    </location>
</feature>
<dbReference type="AlphaFoldDB" id="A0A1H8XA80"/>
<keyword evidence="1" id="KW-1133">Transmembrane helix</keyword>
<evidence type="ECO:0000256" key="1">
    <source>
        <dbReference type="SAM" id="Phobius"/>
    </source>
</evidence>
<keyword evidence="3" id="KW-1185">Reference proteome</keyword>
<keyword evidence="1" id="KW-0472">Membrane</keyword>
<dbReference type="OrthoDB" id="1682804at2"/>
<organism evidence="2 3">
    <name type="scientific">Propionispora vibrioides</name>
    <dbReference type="NCBI Taxonomy" id="112903"/>
    <lineage>
        <taxon>Bacteria</taxon>
        <taxon>Bacillati</taxon>
        <taxon>Bacillota</taxon>
        <taxon>Negativicutes</taxon>
        <taxon>Selenomonadales</taxon>
        <taxon>Sporomusaceae</taxon>
        <taxon>Propionispora</taxon>
    </lineage>
</organism>
<feature type="transmembrane region" description="Helical" evidence="1">
    <location>
        <begin position="26"/>
        <end position="46"/>
    </location>
</feature>
<evidence type="ECO:0000313" key="3">
    <source>
        <dbReference type="Proteomes" id="UP000198847"/>
    </source>
</evidence>
<dbReference type="InterPro" id="IPR012861">
    <property type="entry name" value="DUF1634"/>
</dbReference>
<name>A0A1H8XA80_9FIRM</name>
<dbReference type="RefSeq" id="WP_091749471.1">
    <property type="nucleotide sequence ID" value="NZ_FODY01000021.1"/>
</dbReference>
<dbReference type="Pfam" id="PF07843">
    <property type="entry name" value="DUF1634"/>
    <property type="match status" value="1"/>
</dbReference>
<reference evidence="2 3" key="1">
    <citation type="submission" date="2016-10" db="EMBL/GenBank/DDBJ databases">
        <authorList>
            <person name="de Groot N.N."/>
        </authorList>
    </citation>
    <scope>NUCLEOTIDE SEQUENCE [LARGE SCALE GENOMIC DNA]</scope>
    <source>
        <strain evidence="2 3">DSM 13305</strain>
    </source>
</reference>
<feature type="transmembrane region" description="Helical" evidence="1">
    <location>
        <begin position="82"/>
        <end position="101"/>
    </location>
</feature>
<dbReference type="EMBL" id="FODY01000021">
    <property type="protein sequence ID" value="SEP36627.1"/>
    <property type="molecule type" value="Genomic_DNA"/>
</dbReference>
<dbReference type="STRING" id="112903.SAMN04490178_12157"/>